<organism evidence="1 2">
    <name type="scientific">Vogesella amnigena</name>
    <dbReference type="NCBI Taxonomy" id="1507449"/>
    <lineage>
        <taxon>Bacteria</taxon>
        <taxon>Pseudomonadati</taxon>
        <taxon>Pseudomonadota</taxon>
        <taxon>Betaproteobacteria</taxon>
        <taxon>Neisseriales</taxon>
        <taxon>Chromobacteriaceae</taxon>
        <taxon>Vogesella</taxon>
    </lineage>
</organism>
<evidence type="ECO:0000313" key="2">
    <source>
        <dbReference type="Proteomes" id="UP001595636"/>
    </source>
</evidence>
<dbReference type="Proteomes" id="UP001595636">
    <property type="component" value="Unassembled WGS sequence"/>
</dbReference>
<sequence>MIQTCVATGTLLLTPALRQRTQSVASIISMHSQPTAVAAALQPSSPVVLRSPPVLNAG</sequence>
<dbReference type="RefSeq" id="WP_390281290.1">
    <property type="nucleotide sequence ID" value="NZ_JBHRYH010000045.1"/>
</dbReference>
<dbReference type="EMBL" id="JBHRYH010000045">
    <property type="protein sequence ID" value="MFC3627546.1"/>
    <property type="molecule type" value="Genomic_DNA"/>
</dbReference>
<evidence type="ECO:0000313" key="1">
    <source>
        <dbReference type="EMBL" id="MFC3627546.1"/>
    </source>
</evidence>
<name>A0ABV7TXW7_9NEIS</name>
<comment type="caution">
    <text evidence="1">The sequence shown here is derived from an EMBL/GenBank/DDBJ whole genome shotgun (WGS) entry which is preliminary data.</text>
</comment>
<accession>A0ABV7TXW7</accession>
<keyword evidence="2" id="KW-1185">Reference proteome</keyword>
<gene>
    <name evidence="1" type="ORF">ACFOKJ_15610</name>
</gene>
<proteinExistence type="predicted"/>
<reference evidence="2" key="1">
    <citation type="journal article" date="2019" name="Int. J. Syst. Evol. Microbiol.">
        <title>The Global Catalogue of Microorganisms (GCM) 10K type strain sequencing project: providing services to taxonomists for standard genome sequencing and annotation.</title>
        <authorList>
            <consortium name="The Broad Institute Genomics Platform"/>
            <consortium name="The Broad Institute Genome Sequencing Center for Infectious Disease"/>
            <person name="Wu L."/>
            <person name="Ma J."/>
        </authorList>
    </citation>
    <scope>NUCLEOTIDE SEQUENCE [LARGE SCALE GENOMIC DNA]</scope>
    <source>
        <strain evidence="2">KCTC 42195</strain>
    </source>
</reference>
<protein>
    <submittedName>
        <fullName evidence="1">Uncharacterized protein</fullName>
    </submittedName>
</protein>